<evidence type="ECO:0000313" key="2">
    <source>
        <dbReference type="Proteomes" id="UP001062846"/>
    </source>
</evidence>
<evidence type="ECO:0000313" key="1">
    <source>
        <dbReference type="EMBL" id="KAI8564654.1"/>
    </source>
</evidence>
<name>A0ACC0PHT9_RHOML</name>
<reference evidence="1" key="1">
    <citation type="submission" date="2022-02" db="EMBL/GenBank/DDBJ databases">
        <title>Plant Genome Project.</title>
        <authorList>
            <person name="Zhang R.-G."/>
        </authorList>
    </citation>
    <scope>NUCLEOTIDE SEQUENCE</scope>
    <source>
        <strain evidence="1">AT1</strain>
    </source>
</reference>
<sequence>MRNGWFCHLKFGNDEEGFSRGKAYVSATVFRLVKKRKDKVSFDDADYLMGRRYLPPPDVLKDASKAVGEVQVFGAEEFRSSLFATGVENFNATYVAVGCFIV</sequence>
<comment type="caution">
    <text evidence="1">The sequence shown here is derived from an EMBL/GenBank/DDBJ whole genome shotgun (WGS) entry which is preliminary data.</text>
</comment>
<dbReference type="EMBL" id="CM046390">
    <property type="protein sequence ID" value="KAI8564654.1"/>
    <property type="molecule type" value="Genomic_DNA"/>
</dbReference>
<dbReference type="Proteomes" id="UP001062846">
    <property type="component" value="Chromosome 3"/>
</dbReference>
<protein>
    <submittedName>
        <fullName evidence="1">Uncharacterized protein</fullName>
    </submittedName>
</protein>
<organism evidence="1 2">
    <name type="scientific">Rhododendron molle</name>
    <name type="common">Chinese azalea</name>
    <name type="synonym">Azalea mollis</name>
    <dbReference type="NCBI Taxonomy" id="49168"/>
    <lineage>
        <taxon>Eukaryota</taxon>
        <taxon>Viridiplantae</taxon>
        <taxon>Streptophyta</taxon>
        <taxon>Embryophyta</taxon>
        <taxon>Tracheophyta</taxon>
        <taxon>Spermatophyta</taxon>
        <taxon>Magnoliopsida</taxon>
        <taxon>eudicotyledons</taxon>
        <taxon>Gunneridae</taxon>
        <taxon>Pentapetalae</taxon>
        <taxon>asterids</taxon>
        <taxon>Ericales</taxon>
        <taxon>Ericaceae</taxon>
        <taxon>Ericoideae</taxon>
        <taxon>Rhodoreae</taxon>
        <taxon>Rhododendron</taxon>
    </lineage>
</organism>
<proteinExistence type="predicted"/>
<accession>A0ACC0PHT9</accession>
<gene>
    <name evidence="1" type="ORF">RHMOL_Rhmol03G0197800</name>
</gene>
<keyword evidence="2" id="KW-1185">Reference proteome</keyword>